<evidence type="ECO:0000313" key="2">
    <source>
        <dbReference type="EMBL" id="GAK75590.1"/>
    </source>
</evidence>
<dbReference type="InterPro" id="IPR025449">
    <property type="entry name" value="JetB"/>
</dbReference>
<sequence length="192" mass="22461">MNITTEKIKPYSKVIVLLLKGVVESKSSKWDDIFQYEDKIREYLSVIGLELIYKKEDGYAFLKQVELDEDESTIGLVSRRKLSFGASVVMVILRQILEEFERDLDAYETQERFITEEELKSEIEDFLPQDYDKVKFYSDLEKNISRISDLGYLNKSVADNGETVYSIHKIIKEKVTLDTLLNFKQNLENYGL</sequence>
<name>A0A081D9J4_NONUL</name>
<evidence type="ECO:0000256" key="1">
    <source>
        <dbReference type="SAM" id="Coils"/>
    </source>
</evidence>
<dbReference type="AlphaFoldDB" id="A0A081D9J4"/>
<reference evidence="2 3" key="1">
    <citation type="journal article" date="2014" name="Genome Announc.">
        <title>Draft Genome Sequences of Marine Flavobacterium Nonlabens Strains NR17, NR24, NR27, NR32, NR33, and Ara13.</title>
        <authorList>
            <person name="Nakanishi M."/>
            <person name="Meirelles P."/>
            <person name="Suzuki R."/>
            <person name="Takatani N."/>
            <person name="Mino S."/>
            <person name="Suda W."/>
            <person name="Oshima K."/>
            <person name="Hattori M."/>
            <person name="Ohkuma M."/>
            <person name="Hosokawa M."/>
            <person name="Miyashita K."/>
            <person name="Thompson F.L."/>
            <person name="Niwa A."/>
            <person name="Sawabe T."/>
            <person name="Sawabe T."/>
        </authorList>
    </citation>
    <scope>NUCLEOTIDE SEQUENCE [LARGE SCALE GENOMIC DNA]</scope>
    <source>
        <strain evidence="3">JCM19296</strain>
    </source>
</reference>
<comment type="caution">
    <text evidence="2">The sequence shown here is derived from an EMBL/GenBank/DDBJ whole genome shotgun (WGS) entry which is preliminary data.</text>
</comment>
<protein>
    <recommendedName>
        <fullName evidence="4">DUF4194 domain-containing protein</fullName>
    </recommendedName>
</protein>
<gene>
    <name evidence="2" type="ORF">JCM19296_1182</name>
</gene>
<keyword evidence="1" id="KW-0175">Coiled coil</keyword>
<evidence type="ECO:0000313" key="3">
    <source>
        <dbReference type="Proteomes" id="UP000028980"/>
    </source>
</evidence>
<dbReference type="Proteomes" id="UP000028980">
    <property type="component" value="Unassembled WGS sequence"/>
</dbReference>
<dbReference type="Pfam" id="PF13835">
    <property type="entry name" value="DUF4194"/>
    <property type="match status" value="1"/>
</dbReference>
<proteinExistence type="predicted"/>
<evidence type="ECO:0008006" key="4">
    <source>
        <dbReference type="Google" id="ProtNLM"/>
    </source>
</evidence>
<accession>A0A081D9J4</accession>
<feature type="coiled-coil region" evidence="1">
    <location>
        <begin position="90"/>
        <end position="117"/>
    </location>
</feature>
<organism evidence="2 3">
    <name type="scientific">Nonlabens ulvanivorans</name>
    <name type="common">Persicivirga ulvanivorans</name>
    <dbReference type="NCBI Taxonomy" id="906888"/>
    <lineage>
        <taxon>Bacteria</taxon>
        <taxon>Pseudomonadati</taxon>
        <taxon>Bacteroidota</taxon>
        <taxon>Flavobacteriia</taxon>
        <taxon>Flavobacteriales</taxon>
        <taxon>Flavobacteriaceae</taxon>
        <taxon>Nonlabens</taxon>
    </lineage>
</organism>
<dbReference type="EMBL" id="BBLG01000002">
    <property type="protein sequence ID" value="GAK75590.1"/>
    <property type="molecule type" value="Genomic_DNA"/>
</dbReference>